<evidence type="ECO:0000313" key="2">
    <source>
        <dbReference type="Proteomes" id="UP000198806"/>
    </source>
</evidence>
<dbReference type="Pfam" id="PF12672">
    <property type="entry name" value="DUF3793"/>
    <property type="match status" value="1"/>
</dbReference>
<dbReference type="InterPro" id="IPR024523">
    <property type="entry name" value="DUF3793"/>
</dbReference>
<proteinExistence type="predicted"/>
<dbReference type="RefSeq" id="WP_091686347.1">
    <property type="nucleotide sequence ID" value="NZ_BAABFM010000027.1"/>
</dbReference>
<sequence length="195" mass="22999">MGKENLQYYIHSTLANNCIPVLMKIKTAGFINFKKAYITDRQIFMWLLKEELEIFHCQYEFIYEDEKYIYVFIYNSEPLKAVIGELCDHPILLNNGYSSVEPTIDNYIKIFKHRYMDYAIHKVTFPHELGIFLGYPIHDVEGYINNNGENYLLNGYWKVYDKAADAVKIFQNYQCYRNKAVELILSGKGLSEILI</sequence>
<accession>A0A1I5FEG3</accession>
<dbReference type="STRING" id="1527.SAMN04489757_11384"/>
<dbReference type="OrthoDB" id="5393676at2"/>
<protein>
    <recommendedName>
        <fullName evidence="3">DUF3793 family protein</fullName>
    </recommendedName>
</protein>
<dbReference type="Proteomes" id="UP000198806">
    <property type="component" value="Unassembled WGS sequence"/>
</dbReference>
<dbReference type="EMBL" id="FOWD01000013">
    <property type="protein sequence ID" value="SFO22112.1"/>
    <property type="molecule type" value="Genomic_DNA"/>
</dbReference>
<gene>
    <name evidence="1" type="ORF">SAMN04489757_11384</name>
</gene>
<evidence type="ECO:0008006" key="3">
    <source>
        <dbReference type="Google" id="ProtNLM"/>
    </source>
</evidence>
<reference evidence="1 2" key="1">
    <citation type="submission" date="2016-10" db="EMBL/GenBank/DDBJ databases">
        <authorList>
            <person name="de Groot N.N."/>
        </authorList>
    </citation>
    <scope>NUCLEOTIDE SEQUENCE [LARGE SCALE GENOMIC DNA]</scope>
    <source>
        <strain evidence="1 2">DSM 1283</strain>
    </source>
</reference>
<organism evidence="1 2">
    <name type="scientific">Anaerocolumna aminovalerica</name>
    <dbReference type="NCBI Taxonomy" id="1527"/>
    <lineage>
        <taxon>Bacteria</taxon>
        <taxon>Bacillati</taxon>
        <taxon>Bacillota</taxon>
        <taxon>Clostridia</taxon>
        <taxon>Lachnospirales</taxon>
        <taxon>Lachnospiraceae</taxon>
        <taxon>Anaerocolumna</taxon>
    </lineage>
</organism>
<keyword evidence="2" id="KW-1185">Reference proteome</keyword>
<name>A0A1I5FEG3_9FIRM</name>
<dbReference type="AlphaFoldDB" id="A0A1I5FEG3"/>
<evidence type="ECO:0000313" key="1">
    <source>
        <dbReference type="EMBL" id="SFO22112.1"/>
    </source>
</evidence>